<dbReference type="Proteomes" id="UP000030764">
    <property type="component" value="Unassembled WGS sequence"/>
</dbReference>
<evidence type="ECO:0000313" key="2">
    <source>
        <dbReference type="Proteomes" id="UP000030764"/>
    </source>
</evidence>
<accession>A0A085MLS1</accession>
<proteinExistence type="predicted"/>
<keyword evidence="2" id="KW-1185">Reference proteome</keyword>
<reference evidence="1 2" key="1">
    <citation type="journal article" date="2014" name="Nat. Genet.">
        <title>Genome and transcriptome of the porcine whipworm Trichuris suis.</title>
        <authorList>
            <person name="Jex A.R."/>
            <person name="Nejsum P."/>
            <person name="Schwarz E.M."/>
            <person name="Hu L."/>
            <person name="Young N.D."/>
            <person name="Hall R.S."/>
            <person name="Korhonen P.K."/>
            <person name="Liao S."/>
            <person name="Thamsborg S."/>
            <person name="Xia J."/>
            <person name="Xu P."/>
            <person name="Wang S."/>
            <person name="Scheerlinck J.P."/>
            <person name="Hofmann A."/>
            <person name="Sternberg P.W."/>
            <person name="Wang J."/>
            <person name="Gasser R.B."/>
        </authorList>
    </citation>
    <scope>NUCLEOTIDE SEQUENCE [LARGE SCALE GENOMIC DNA]</scope>
    <source>
        <strain evidence="1">DCEP-RM93M</strain>
    </source>
</reference>
<dbReference type="EMBL" id="KL363185">
    <property type="protein sequence ID" value="KFD58167.1"/>
    <property type="molecule type" value="Genomic_DNA"/>
</dbReference>
<evidence type="ECO:0008006" key="3">
    <source>
        <dbReference type="Google" id="ProtNLM"/>
    </source>
</evidence>
<dbReference type="PANTHER" id="PTHR45913:SF22">
    <property type="entry name" value="SCAN BOX DOMAIN-CONTAINING PROTEIN"/>
    <property type="match status" value="1"/>
</dbReference>
<evidence type="ECO:0000313" key="1">
    <source>
        <dbReference type="EMBL" id="KFD58167.1"/>
    </source>
</evidence>
<dbReference type="AlphaFoldDB" id="A0A085MLS1"/>
<dbReference type="PANTHER" id="PTHR45913">
    <property type="entry name" value="EPM2A-INTERACTING PROTEIN 1"/>
    <property type="match status" value="1"/>
</dbReference>
<protein>
    <recommendedName>
        <fullName evidence="3">DUF4371 domain-containing protein</fullName>
    </recommendedName>
</protein>
<name>A0A085MLS1_9BILA</name>
<sequence>MIAPVRIGEDLILPATAEILETVLHQPVPTIVSKIPLSRRTVQRRIDAIAQDVEATLCGILKNAEFALQLDESTLPGNEVVLLAYMRFIKQERLVQELLFAKELLTDTKEKQLPFKNIFAVSTDGAPSMVGRYRGFVAYLKEVVPDYVIQAVNRIKANALSDRLFRQLCDENDEEFNRLLLHI</sequence>
<organism evidence="1 2">
    <name type="scientific">Trichuris suis</name>
    <name type="common">pig whipworm</name>
    <dbReference type="NCBI Taxonomy" id="68888"/>
    <lineage>
        <taxon>Eukaryota</taxon>
        <taxon>Metazoa</taxon>
        <taxon>Ecdysozoa</taxon>
        <taxon>Nematoda</taxon>
        <taxon>Enoplea</taxon>
        <taxon>Dorylaimia</taxon>
        <taxon>Trichinellida</taxon>
        <taxon>Trichuridae</taxon>
        <taxon>Trichuris</taxon>
    </lineage>
</organism>
<gene>
    <name evidence="1" type="ORF">M513_00930</name>
</gene>